<name>A0ACC2E3I0_DIPCM</name>
<keyword evidence="2" id="KW-1185">Reference proteome</keyword>
<dbReference type="Proteomes" id="UP001162992">
    <property type="component" value="Chromosome 3"/>
</dbReference>
<gene>
    <name evidence="1" type="ORF">O6H91_03G012700</name>
</gene>
<evidence type="ECO:0000313" key="1">
    <source>
        <dbReference type="EMBL" id="KAJ7561075.1"/>
    </source>
</evidence>
<accession>A0ACC2E3I0</accession>
<protein>
    <submittedName>
        <fullName evidence="1">Uncharacterized protein</fullName>
    </submittedName>
</protein>
<evidence type="ECO:0000313" key="2">
    <source>
        <dbReference type="Proteomes" id="UP001162992"/>
    </source>
</evidence>
<sequence>MLPLRSVELQSDFKQQATGMKCLKRPYPFHSEEAGNSSSVSLHSDVTASSCRSIKYPYQDDAATMIYRPDFHVAKQEITESRNQTTLDAREIDTTVPDLSLRAQNKTTDDVRSEMASPSDGRWAANLLLECADAISNKDVSRIQHLMWILNELASPYGDYDQRLASCFLQALYLKITGAGPRCYRHLCAAAERNYSFELMRQMLLKFQEASPWITFGHVAANGAIMEAVDGDQNVHIVDISNTLCTQWPTLLEALATRPDGAPHLRLTTIMATNTTPAVKVMNEISNRLKKFARLMGVPFELTVLHQPELEKLQLDMLDLREGEALAINCTHTLHQVSQKGDGQFSPRDFILCTLRNMNPKIVTVVEDEVDLGSSDFMNCFSEILRFYSLRFDSLEESFPRTSNERLMLEKIAARDMVSLLACDESDNVQRQEKSDQWVLRLKRLGFAPAKFSDDVVDDVRALLKRYKEGWDYVNTESGLFLTWKEQRAIFASAWTAC</sequence>
<comment type="caution">
    <text evidence="1">The sequence shown here is derived from an EMBL/GenBank/DDBJ whole genome shotgun (WGS) entry which is preliminary data.</text>
</comment>
<organism evidence="1 2">
    <name type="scientific">Diphasiastrum complanatum</name>
    <name type="common">Issler's clubmoss</name>
    <name type="synonym">Lycopodium complanatum</name>
    <dbReference type="NCBI Taxonomy" id="34168"/>
    <lineage>
        <taxon>Eukaryota</taxon>
        <taxon>Viridiplantae</taxon>
        <taxon>Streptophyta</taxon>
        <taxon>Embryophyta</taxon>
        <taxon>Tracheophyta</taxon>
        <taxon>Lycopodiopsida</taxon>
        <taxon>Lycopodiales</taxon>
        <taxon>Lycopodiaceae</taxon>
        <taxon>Lycopodioideae</taxon>
        <taxon>Diphasiastrum</taxon>
    </lineage>
</organism>
<reference evidence="2" key="1">
    <citation type="journal article" date="2024" name="Proc. Natl. Acad. Sci. U.S.A.">
        <title>Extraordinary preservation of gene collinearity over three hundred million years revealed in homosporous lycophytes.</title>
        <authorList>
            <person name="Li C."/>
            <person name="Wickell D."/>
            <person name="Kuo L.Y."/>
            <person name="Chen X."/>
            <person name="Nie B."/>
            <person name="Liao X."/>
            <person name="Peng D."/>
            <person name="Ji J."/>
            <person name="Jenkins J."/>
            <person name="Williams M."/>
            <person name="Shu S."/>
            <person name="Plott C."/>
            <person name="Barry K."/>
            <person name="Rajasekar S."/>
            <person name="Grimwood J."/>
            <person name="Han X."/>
            <person name="Sun S."/>
            <person name="Hou Z."/>
            <person name="He W."/>
            <person name="Dai G."/>
            <person name="Sun C."/>
            <person name="Schmutz J."/>
            <person name="Leebens-Mack J.H."/>
            <person name="Li F.W."/>
            <person name="Wang L."/>
        </authorList>
    </citation>
    <scope>NUCLEOTIDE SEQUENCE [LARGE SCALE GENOMIC DNA]</scope>
    <source>
        <strain evidence="2">cv. PW_Plant_1</strain>
    </source>
</reference>
<proteinExistence type="predicted"/>
<dbReference type="EMBL" id="CM055094">
    <property type="protein sequence ID" value="KAJ7561075.1"/>
    <property type="molecule type" value="Genomic_DNA"/>
</dbReference>